<feature type="domain" description="Methyltransferase" evidence="2">
    <location>
        <begin position="35"/>
        <end position="155"/>
    </location>
</feature>
<dbReference type="PANTHER" id="PTHR43861:SF3">
    <property type="entry name" value="PUTATIVE (AFU_ORTHOLOGUE AFUA_2G14390)-RELATED"/>
    <property type="match status" value="1"/>
</dbReference>
<gene>
    <name evidence="3" type="ORF">B0174_08965</name>
</gene>
<dbReference type="GO" id="GO:0032259">
    <property type="term" value="P:methylation"/>
    <property type="evidence" value="ECO:0007669"/>
    <property type="project" value="UniProtKB-KW"/>
</dbReference>
<dbReference type="CDD" id="cd02440">
    <property type="entry name" value="AdoMet_MTases"/>
    <property type="match status" value="1"/>
</dbReference>
<evidence type="ECO:0000259" key="2">
    <source>
        <dbReference type="Pfam" id="PF13847"/>
    </source>
</evidence>
<evidence type="ECO:0000313" key="4">
    <source>
        <dbReference type="Proteomes" id="UP000251135"/>
    </source>
</evidence>
<evidence type="ECO:0000313" key="3">
    <source>
        <dbReference type="EMBL" id="PUE63811.1"/>
    </source>
</evidence>
<dbReference type="PANTHER" id="PTHR43861">
    <property type="entry name" value="TRANS-ACONITATE 2-METHYLTRANSFERASE-RELATED"/>
    <property type="match status" value="1"/>
</dbReference>
<dbReference type="InterPro" id="IPR025714">
    <property type="entry name" value="Methyltranfer_dom"/>
</dbReference>
<proteinExistence type="predicted"/>
<dbReference type="InterPro" id="IPR029063">
    <property type="entry name" value="SAM-dependent_MTases_sf"/>
</dbReference>
<organism evidence="3 4">
    <name type="scientific">Arcobacter caeni</name>
    <dbReference type="NCBI Taxonomy" id="1912877"/>
    <lineage>
        <taxon>Bacteria</taxon>
        <taxon>Pseudomonadati</taxon>
        <taxon>Campylobacterota</taxon>
        <taxon>Epsilonproteobacteria</taxon>
        <taxon>Campylobacterales</taxon>
        <taxon>Arcobacteraceae</taxon>
        <taxon>Arcobacter</taxon>
    </lineage>
</organism>
<comment type="caution">
    <text evidence="3">The sequence shown here is derived from an EMBL/GenBank/DDBJ whole genome shotgun (WGS) entry which is preliminary data.</text>
</comment>
<dbReference type="Pfam" id="PF13847">
    <property type="entry name" value="Methyltransf_31"/>
    <property type="match status" value="1"/>
</dbReference>
<reference evidence="3 4" key="1">
    <citation type="submission" date="2017-02" db="EMBL/GenBank/DDBJ databases">
        <title>Arcobacter caeni sp. nov, a new Arcobacter species isolated from reclaimed water.</title>
        <authorList>
            <person name="Figueras M.J."/>
            <person name="Perez-Cataluna A."/>
            <person name="Salas-Masso N."/>
        </authorList>
    </citation>
    <scope>NUCLEOTIDE SEQUENCE [LARGE SCALE GENOMIC DNA]</scope>
    <source>
        <strain evidence="3 4">RW17-10</strain>
    </source>
</reference>
<sequence>MNRFDNVAHDWEAKTSRVQIAKSSVDNIIEIVDLKPDFKILDYGCGTGLIGFGLSNETNTVLGMDYSSGMVEKFNEKAKELNFTNISAIKHDINKEELPQKEFDLIAISMTLHHIKDTNMFIKKARSALKDGGYLCINDLVSEDGTFHSEHKNDGVEHFGYDKDELCKIVENNNFEVIEYKIVYTDDRNNSQYPIFQLIAKAIA</sequence>
<dbReference type="Gene3D" id="3.40.50.150">
    <property type="entry name" value="Vaccinia Virus protein VP39"/>
    <property type="match status" value="1"/>
</dbReference>
<dbReference type="EMBL" id="MUXE01000013">
    <property type="protein sequence ID" value="PUE63811.1"/>
    <property type="molecule type" value="Genomic_DNA"/>
</dbReference>
<keyword evidence="4" id="KW-1185">Reference proteome</keyword>
<dbReference type="Proteomes" id="UP000251135">
    <property type="component" value="Unassembled WGS sequence"/>
</dbReference>
<protein>
    <submittedName>
        <fullName evidence="3">SAM-dependent methyltransferase</fullName>
    </submittedName>
</protein>
<dbReference type="RefSeq" id="WP_108559868.1">
    <property type="nucleotide sequence ID" value="NZ_MUXE01000013.1"/>
</dbReference>
<keyword evidence="3" id="KW-0489">Methyltransferase</keyword>
<evidence type="ECO:0000256" key="1">
    <source>
        <dbReference type="ARBA" id="ARBA00022679"/>
    </source>
</evidence>
<accession>A0A363CXP0</accession>
<name>A0A363CXP0_9BACT</name>
<dbReference type="AlphaFoldDB" id="A0A363CXP0"/>
<dbReference type="GO" id="GO:0008168">
    <property type="term" value="F:methyltransferase activity"/>
    <property type="evidence" value="ECO:0007669"/>
    <property type="project" value="UniProtKB-KW"/>
</dbReference>
<dbReference type="OrthoDB" id="9791837at2"/>
<dbReference type="SUPFAM" id="SSF53335">
    <property type="entry name" value="S-adenosyl-L-methionine-dependent methyltransferases"/>
    <property type="match status" value="1"/>
</dbReference>
<keyword evidence="1 3" id="KW-0808">Transferase</keyword>